<keyword evidence="1" id="KW-0472">Membrane</keyword>
<protein>
    <submittedName>
        <fullName evidence="4">DUF5979 domain-containing protein</fullName>
    </submittedName>
</protein>
<dbReference type="EMBL" id="JAJEQE010000049">
    <property type="protein sequence ID" value="MCC2149957.1"/>
    <property type="molecule type" value="Genomic_DNA"/>
</dbReference>
<keyword evidence="1" id="KW-1133">Transmembrane helix</keyword>
<dbReference type="Gene3D" id="2.60.40.3050">
    <property type="match status" value="1"/>
</dbReference>
<feature type="signal peptide" evidence="2">
    <location>
        <begin position="1"/>
        <end position="29"/>
    </location>
</feature>
<dbReference type="Pfam" id="PF24547">
    <property type="entry name" value="DUF7601"/>
    <property type="match status" value="1"/>
</dbReference>
<keyword evidence="5" id="KW-1185">Reference proteome</keyword>
<name>A0ABS8EXN3_9FIRM</name>
<dbReference type="RefSeq" id="WP_248835839.1">
    <property type="nucleotide sequence ID" value="NZ_JAJEQE010000049.1"/>
</dbReference>
<reference evidence="4 5" key="1">
    <citation type="submission" date="2021-10" db="EMBL/GenBank/DDBJ databases">
        <title>Anaerobic single-cell dispensing facilitates the cultivation of human gut bacteria.</title>
        <authorList>
            <person name="Afrizal A."/>
        </authorList>
    </citation>
    <scope>NUCLEOTIDE SEQUENCE [LARGE SCALE GENOMIC DNA]</scope>
    <source>
        <strain evidence="4 5">CLA-AA-H246</strain>
    </source>
</reference>
<evidence type="ECO:0000256" key="2">
    <source>
        <dbReference type="SAM" id="SignalP"/>
    </source>
</evidence>
<dbReference type="Gene3D" id="2.60.40.1140">
    <property type="entry name" value="Collagen-binding surface protein Cna, B-type domain"/>
    <property type="match status" value="1"/>
</dbReference>
<keyword evidence="2" id="KW-0732">Signal</keyword>
<feature type="chain" id="PRO_5046977755" evidence="2">
    <location>
        <begin position="30"/>
        <end position="403"/>
    </location>
</feature>
<accession>A0ABS8EXN3</accession>
<gene>
    <name evidence="4" type="ORF">LKD42_11990</name>
</gene>
<dbReference type="InterPro" id="IPR055382">
    <property type="entry name" value="DUF7601"/>
</dbReference>
<evidence type="ECO:0000256" key="1">
    <source>
        <dbReference type="SAM" id="Phobius"/>
    </source>
</evidence>
<feature type="domain" description="DUF7601" evidence="3">
    <location>
        <begin position="228"/>
        <end position="324"/>
    </location>
</feature>
<evidence type="ECO:0000313" key="5">
    <source>
        <dbReference type="Proteomes" id="UP001299235"/>
    </source>
</evidence>
<evidence type="ECO:0000259" key="3">
    <source>
        <dbReference type="Pfam" id="PF24547"/>
    </source>
</evidence>
<feature type="transmembrane region" description="Helical" evidence="1">
    <location>
        <begin position="377"/>
        <end position="396"/>
    </location>
</feature>
<dbReference type="Proteomes" id="UP001299235">
    <property type="component" value="Unassembled WGS sequence"/>
</dbReference>
<proteinExistence type="predicted"/>
<dbReference type="InterPro" id="IPR038174">
    <property type="entry name" value="Strep_pil_link_sf"/>
</dbReference>
<evidence type="ECO:0000313" key="4">
    <source>
        <dbReference type="EMBL" id="MCC2149957.1"/>
    </source>
</evidence>
<organism evidence="4 5">
    <name type="scientific">Hominisplanchenecus faecis</name>
    <dbReference type="NCBI Taxonomy" id="2885351"/>
    <lineage>
        <taxon>Bacteria</taxon>
        <taxon>Bacillati</taxon>
        <taxon>Bacillota</taxon>
        <taxon>Clostridia</taxon>
        <taxon>Lachnospirales</taxon>
        <taxon>Lachnospiraceae</taxon>
        <taxon>Hominisplanchenecus</taxon>
    </lineage>
</organism>
<sequence length="403" mass="43582">MSMKKFTKKMLAIVAAGAMTMGLAMPAMAAEGTTADTVNNAKEAYISKVYNTEVGKAETFSFTATQITDGDDVIKTAHTVTIPTISFAETDLGTNTKRAKVDCGTFTEAGKYSYTVTENAEAVPAVAKTEYEELIMSKAEYRMDVYVQETTSGLEINKIIVNILKDDKGEEFEEGTGISGKVDIGDSDQNGFKFVNTYVQEAGTGERPDPTNPDTDYTTNGSLNVLKKVVKNVNSEDATAPDSNEEFDFTAEFTFPAGTDQKTLGGVKANGTVIDLTDGKTHTFKLKDKENMKFTELPVGTTIKVTEAAKANYKGSAAVVINNENKAAVVATKFNEEIKVLDKAANTGYKLGQKKNIVDVTNRFNNVPTTGIIMNTLPYVLMVALCAVALFGFVAFKRKKVQK</sequence>
<keyword evidence="1" id="KW-0812">Transmembrane</keyword>
<comment type="caution">
    <text evidence="4">The sequence shown here is derived from an EMBL/GenBank/DDBJ whole genome shotgun (WGS) entry which is preliminary data.</text>
</comment>